<protein>
    <submittedName>
        <fullName evidence="1">Uncharacterized protein</fullName>
    </submittedName>
</protein>
<evidence type="ECO:0000313" key="1">
    <source>
        <dbReference type="EMBL" id="KAH6927531.1"/>
    </source>
</evidence>
<dbReference type="Proteomes" id="UP000821845">
    <property type="component" value="Chromosome 6"/>
</dbReference>
<dbReference type="EMBL" id="CM023486">
    <property type="protein sequence ID" value="KAH6927531.1"/>
    <property type="molecule type" value="Genomic_DNA"/>
</dbReference>
<proteinExistence type="predicted"/>
<accession>A0ACB7S0V1</accession>
<name>A0ACB7S0V1_HYAAI</name>
<evidence type="ECO:0000313" key="2">
    <source>
        <dbReference type="Proteomes" id="UP000821845"/>
    </source>
</evidence>
<organism evidence="1 2">
    <name type="scientific">Hyalomma asiaticum</name>
    <name type="common">Tick</name>
    <dbReference type="NCBI Taxonomy" id="266040"/>
    <lineage>
        <taxon>Eukaryota</taxon>
        <taxon>Metazoa</taxon>
        <taxon>Ecdysozoa</taxon>
        <taxon>Arthropoda</taxon>
        <taxon>Chelicerata</taxon>
        <taxon>Arachnida</taxon>
        <taxon>Acari</taxon>
        <taxon>Parasitiformes</taxon>
        <taxon>Ixodida</taxon>
        <taxon>Ixodoidea</taxon>
        <taxon>Ixodidae</taxon>
        <taxon>Hyalomminae</taxon>
        <taxon>Hyalomma</taxon>
    </lineage>
</organism>
<reference evidence="1" key="1">
    <citation type="submission" date="2020-05" db="EMBL/GenBank/DDBJ databases">
        <title>Large-scale comparative analyses of tick genomes elucidate their genetic diversity and vector capacities.</title>
        <authorList>
            <person name="Jia N."/>
            <person name="Wang J."/>
            <person name="Shi W."/>
            <person name="Du L."/>
            <person name="Sun Y."/>
            <person name="Zhan W."/>
            <person name="Jiang J."/>
            <person name="Wang Q."/>
            <person name="Zhang B."/>
            <person name="Ji P."/>
            <person name="Sakyi L.B."/>
            <person name="Cui X."/>
            <person name="Yuan T."/>
            <person name="Jiang B."/>
            <person name="Yang W."/>
            <person name="Lam T.T.-Y."/>
            <person name="Chang Q."/>
            <person name="Ding S."/>
            <person name="Wang X."/>
            <person name="Zhu J."/>
            <person name="Ruan X."/>
            <person name="Zhao L."/>
            <person name="Wei J."/>
            <person name="Que T."/>
            <person name="Du C."/>
            <person name="Cheng J."/>
            <person name="Dai P."/>
            <person name="Han X."/>
            <person name="Huang E."/>
            <person name="Gao Y."/>
            <person name="Liu J."/>
            <person name="Shao H."/>
            <person name="Ye R."/>
            <person name="Li L."/>
            <person name="Wei W."/>
            <person name="Wang X."/>
            <person name="Wang C."/>
            <person name="Yang T."/>
            <person name="Huo Q."/>
            <person name="Li W."/>
            <person name="Guo W."/>
            <person name="Chen H."/>
            <person name="Zhou L."/>
            <person name="Ni X."/>
            <person name="Tian J."/>
            <person name="Zhou Y."/>
            <person name="Sheng Y."/>
            <person name="Liu T."/>
            <person name="Pan Y."/>
            <person name="Xia L."/>
            <person name="Li J."/>
            <person name="Zhao F."/>
            <person name="Cao W."/>
        </authorList>
    </citation>
    <scope>NUCLEOTIDE SEQUENCE</scope>
    <source>
        <strain evidence="1">Hyas-2018</strain>
    </source>
</reference>
<keyword evidence="2" id="KW-1185">Reference proteome</keyword>
<sequence length="89" mass="9726">MQERFKSRISKRKLYKSPSKGTHENQQQRGTGNRNHSQSRNKSVRAVEQRTDHANALPTVPTAITVANSGISPVCADKANEAATPPASE</sequence>
<comment type="caution">
    <text evidence="1">The sequence shown here is derived from an EMBL/GenBank/DDBJ whole genome shotgun (WGS) entry which is preliminary data.</text>
</comment>
<gene>
    <name evidence="1" type="ORF">HPB50_005588</name>
</gene>